<organism evidence="1 2">
    <name type="scientific">Thelonectria olida</name>
    <dbReference type="NCBI Taxonomy" id="1576542"/>
    <lineage>
        <taxon>Eukaryota</taxon>
        <taxon>Fungi</taxon>
        <taxon>Dikarya</taxon>
        <taxon>Ascomycota</taxon>
        <taxon>Pezizomycotina</taxon>
        <taxon>Sordariomycetes</taxon>
        <taxon>Hypocreomycetidae</taxon>
        <taxon>Hypocreales</taxon>
        <taxon>Nectriaceae</taxon>
        <taxon>Thelonectria</taxon>
    </lineage>
</organism>
<keyword evidence="2" id="KW-1185">Reference proteome</keyword>
<dbReference type="InterPro" id="IPR006771">
    <property type="entry name" value="CetA-like"/>
</dbReference>
<evidence type="ECO:0000313" key="1">
    <source>
        <dbReference type="EMBL" id="KAH6883497.1"/>
    </source>
</evidence>
<accession>A0A9P8VY02</accession>
<feature type="non-terminal residue" evidence="1">
    <location>
        <position position="1"/>
    </location>
</feature>
<comment type="caution">
    <text evidence="1">The sequence shown here is derived from an EMBL/GenBank/DDBJ whole genome shotgun (WGS) entry which is preliminary data.</text>
</comment>
<sequence length="93" mass="10258">SSAVMLFEYAYNPTLHAGADLYYDASDINDAFPRQFCDYGLALKPDRSEYPSVLCPPDCQGNRSAVYHYEDDGSATHGCDSDTSLTLFLCQEG</sequence>
<dbReference type="Proteomes" id="UP000777438">
    <property type="component" value="Unassembled WGS sequence"/>
</dbReference>
<dbReference type="OrthoDB" id="5144514at2759"/>
<dbReference type="Pfam" id="PF04681">
    <property type="entry name" value="Bys1"/>
    <property type="match status" value="1"/>
</dbReference>
<protein>
    <submittedName>
        <fullName evidence="1">Uncharacterized protein</fullName>
    </submittedName>
</protein>
<dbReference type="AlphaFoldDB" id="A0A9P8VY02"/>
<reference evidence="1 2" key="1">
    <citation type="journal article" date="2021" name="Nat. Commun.">
        <title>Genetic determinants of endophytism in the Arabidopsis root mycobiome.</title>
        <authorList>
            <person name="Mesny F."/>
            <person name="Miyauchi S."/>
            <person name="Thiergart T."/>
            <person name="Pickel B."/>
            <person name="Atanasova L."/>
            <person name="Karlsson M."/>
            <person name="Huettel B."/>
            <person name="Barry K.W."/>
            <person name="Haridas S."/>
            <person name="Chen C."/>
            <person name="Bauer D."/>
            <person name="Andreopoulos W."/>
            <person name="Pangilinan J."/>
            <person name="LaButti K."/>
            <person name="Riley R."/>
            <person name="Lipzen A."/>
            <person name="Clum A."/>
            <person name="Drula E."/>
            <person name="Henrissat B."/>
            <person name="Kohler A."/>
            <person name="Grigoriev I.V."/>
            <person name="Martin F.M."/>
            <person name="Hacquard S."/>
        </authorList>
    </citation>
    <scope>NUCLEOTIDE SEQUENCE [LARGE SCALE GENOMIC DNA]</scope>
    <source>
        <strain evidence="1 2">MPI-CAGE-CH-0241</strain>
    </source>
</reference>
<gene>
    <name evidence="1" type="ORF">B0T10DRAFT_410933</name>
</gene>
<evidence type="ECO:0000313" key="2">
    <source>
        <dbReference type="Proteomes" id="UP000777438"/>
    </source>
</evidence>
<dbReference type="EMBL" id="JAGPYM010000023">
    <property type="protein sequence ID" value="KAH6883497.1"/>
    <property type="molecule type" value="Genomic_DNA"/>
</dbReference>
<proteinExistence type="predicted"/>
<name>A0A9P8VY02_9HYPO</name>